<proteinExistence type="predicted"/>
<organism evidence="1">
    <name type="scientific">Hexamita inflata</name>
    <dbReference type="NCBI Taxonomy" id="28002"/>
    <lineage>
        <taxon>Eukaryota</taxon>
        <taxon>Metamonada</taxon>
        <taxon>Diplomonadida</taxon>
        <taxon>Hexamitidae</taxon>
        <taxon>Hexamitinae</taxon>
        <taxon>Hexamita</taxon>
    </lineage>
</organism>
<sequence length="118" mass="13550">MFEPKFRNRVVIENSLKKEKSIAPVQAFINSGIATQIIPYIIIKKAKFKLNNLSLAQLVDGYLRRRAINFKNQGNNAIKKAMINDVIKVGKNFEKLSKIEHQIDVCTKPQTHPEKFKV</sequence>
<evidence type="ECO:0000313" key="3">
    <source>
        <dbReference type="Proteomes" id="UP001642409"/>
    </source>
</evidence>
<comment type="caution">
    <text evidence="1">The sequence shown here is derived from an EMBL/GenBank/DDBJ whole genome shotgun (WGS) entry which is preliminary data.</text>
</comment>
<reference evidence="2 3" key="2">
    <citation type="submission" date="2024-07" db="EMBL/GenBank/DDBJ databases">
        <authorList>
            <person name="Akdeniz Z."/>
        </authorList>
    </citation>
    <scope>NUCLEOTIDE SEQUENCE [LARGE SCALE GENOMIC DNA]</scope>
</reference>
<dbReference type="AlphaFoldDB" id="A0AA86VE89"/>
<keyword evidence="3" id="KW-1185">Reference proteome</keyword>
<dbReference type="EMBL" id="CATOUU010000972">
    <property type="protein sequence ID" value="CAI9964078.1"/>
    <property type="molecule type" value="Genomic_DNA"/>
</dbReference>
<accession>A0AA86VE89</accession>
<protein>
    <submittedName>
        <fullName evidence="2">Hypothetical_protein</fullName>
    </submittedName>
</protein>
<dbReference type="EMBL" id="CAXDID020000035">
    <property type="protein sequence ID" value="CAL5996535.1"/>
    <property type="molecule type" value="Genomic_DNA"/>
</dbReference>
<gene>
    <name evidence="2" type="ORF">HINF_LOCUS14808</name>
    <name evidence="1" type="ORF">HINF_LOCUS51723</name>
</gene>
<reference evidence="1" key="1">
    <citation type="submission" date="2023-06" db="EMBL/GenBank/DDBJ databases">
        <authorList>
            <person name="Kurt Z."/>
        </authorList>
    </citation>
    <scope>NUCLEOTIDE SEQUENCE</scope>
</reference>
<evidence type="ECO:0000313" key="1">
    <source>
        <dbReference type="EMBL" id="CAI9964078.1"/>
    </source>
</evidence>
<evidence type="ECO:0000313" key="2">
    <source>
        <dbReference type="EMBL" id="CAL5996535.1"/>
    </source>
</evidence>
<dbReference type="Proteomes" id="UP001642409">
    <property type="component" value="Unassembled WGS sequence"/>
</dbReference>
<name>A0AA86VE89_9EUKA</name>